<comment type="similarity">
    <text evidence="7">Belongs to the binding-protein-dependent transport system permease family.</text>
</comment>
<evidence type="ECO:0000256" key="7">
    <source>
        <dbReference type="RuleBase" id="RU363032"/>
    </source>
</evidence>
<evidence type="ECO:0000256" key="5">
    <source>
        <dbReference type="ARBA" id="ARBA00022989"/>
    </source>
</evidence>
<keyword evidence="5 7" id="KW-1133">Transmembrane helix</keyword>
<comment type="caution">
    <text evidence="9">The sequence shown here is derived from an EMBL/GenBank/DDBJ whole genome shotgun (WGS) entry which is preliminary data.</text>
</comment>
<feature type="transmembrane region" description="Helical" evidence="7">
    <location>
        <begin position="91"/>
        <end position="115"/>
    </location>
</feature>
<feature type="transmembrane region" description="Helical" evidence="7">
    <location>
        <begin position="202"/>
        <end position="224"/>
    </location>
</feature>
<dbReference type="InterPro" id="IPR035906">
    <property type="entry name" value="MetI-like_sf"/>
</dbReference>
<accession>A0A2T2WUT7</accession>
<proteinExistence type="inferred from homology"/>
<reference evidence="9 10" key="1">
    <citation type="journal article" date="2014" name="BMC Genomics">
        <title>Comparison of environmental and isolate Sulfobacillus genomes reveals diverse carbon, sulfur, nitrogen, and hydrogen metabolisms.</title>
        <authorList>
            <person name="Justice N.B."/>
            <person name="Norman A."/>
            <person name="Brown C.T."/>
            <person name="Singh A."/>
            <person name="Thomas B.C."/>
            <person name="Banfield J.F."/>
        </authorList>
    </citation>
    <scope>NUCLEOTIDE SEQUENCE [LARGE SCALE GENOMIC DNA]</scope>
    <source>
        <strain evidence="9">AMDSBA1</strain>
    </source>
</reference>
<evidence type="ECO:0000256" key="2">
    <source>
        <dbReference type="ARBA" id="ARBA00022448"/>
    </source>
</evidence>
<dbReference type="PANTHER" id="PTHR43744:SF12">
    <property type="entry name" value="ABC TRANSPORTER PERMEASE PROTEIN MG189-RELATED"/>
    <property type="match status" value="1"/>
</dbReference>
<dbReference type="CDD" id="cd06261">
    <property type="entry name" value="TM_PBP2"/>
    <property type="match status" value="1"/>
</dbReference>
<dbReference type="Pfam" id="PF00528">
    <property type="entry name" value="BPD_transp_1"/>
    <property type="match status" value="1"/>
</dbReference>
<protein>
    <submittedName>
        <fullName evidence="9">Carbohydrate ABC transporter permease</fullName>
    </submittedName>
</protein>
<dbReference type="Proteomes" id="UP000242699">
    <property type="component" value="Unassembled WGS sequence"/>
</dbReference>
<dbReference type="AlphaFoldDB" id="A0A2T2WUT7"/>
<keyword evidence="2 7" id="KW-0813">Transport</keyword>
<comment type="subcellular location">
    <subcellularLocation>
        <location evidence="1 7">Cell membrane</location>
        <topology evidence="1 7">Multi-pass membrane protein</topology>
    </subcellularLocation>
</comment>
<feature type="transmembrane region" description="Helical" evidence="7">
    <location>
        <begin position="161"/>
        <end position="181"/>
    </location>
</feature>
<feature type="transmembrane region" description="Helical" evidence="7">
    <location>
        <begin position="30"/>
        <end position="53"/>
    </location>
</feature>
<sequence>MLEHKPNTEDQPAPVSIPSRKPKRKLWRRLPWWQWLLGLFLVVIFLFPFYWVIVTSLNGANQVLQFPPVFLPHGQWQNYIRAWSEAPWLRYFLNTLFIASATTLLVVMTSLLAGFAFGTMRFWGKSALFAGFIAMMMIPQTVLLIPDYIVLRDLHWLNTYWAQIVPWGASVFGIFLLRQYFLSFPREMIEAARLDGASEIRFIWAIAIPMAKPALITIALYVFLGSWNSFLWPYIMTQSPSVQPIEVGLATFLGTNGTDWTGLSAAVVFTTLPVMLLFLVAQRQFLAGAYSATGGVKG</sequence>
<evidence type="ECO:0000313" key="9">
    <source>
        <dbReference type="EMBL" id="PSR25995.1"/>
    </source>
</evidence>
<dbReference type="InterPro" id="IPR000515">
    <property type="entry name" value="MetI-like"/>
</dbReference>
<dbReference type="SUPFAM" id="SSF161098">
    <property type="entry name" value="MetI-like"/>
    <property type="match status" value="1"/>
</dbReference>
<evidence type="ECO:0000256" key="1">
    <source>
        <dbReference type="ARBA" id="ARBA00004651"/>
    </source>
</evidence>
<feature type="transmembrane region" description="Helical" evidence="7">
    <location>
        <begin position="260"/>
        <end position="281"/>
    </location>
</feature>
<feature type="domain" description="ABC transmembrane type-1" evidence="8">
    <location>
        <begin position="92"/>
        <end position="281"/>
    </location>
</feature>
<name>A0A2T2WUT7_9FIRM</name>
<feature type="transmembrane region" description="Helical" evidence="7">
    <location>
        <begin position="127"/>
        <end position="149"/>
    </location>
</feature>
<gene>
    <name evidence="9" type="ORF">C7B43_15395</name>
</gene>
<dbReference type="GO" id="GO:0005886">
    <property type="term" value="C:plasma membrane"/>
    <property type="evidence" value="ECO:0007669"/>
    <property type="project" value="UniProtKB-SubCell"/>
</dbReference>
<keyword evidence="6 7" id="KW-0472">Membrane</keyword>
<dbReference type="GO" id="GO:0055085">
    <property type="term" value="P:transmembrane transport"/>
    <property type="evidence" value="ECO:0007669"/>
    <property type="project" value="InterPro"/>
</dbReference>
<organism evidence="9 10">
    <name type="scientific">Sulfobacillus benefaciens</name>
    <dbReference type="NCBI Taxonomy" id="453960"/>
    <lineage>
        <taxon>Bacteria</taxon>
        <taxon>Bacillati</taxon>
        <taxon>Bacillota</taxon>
        <taxon>Clostridia</taxon>
        <taxon>Eubacteriales</taxon>
        <taxon>Clostridiales Family XVII. Incertae Sedis</taxon>
        <taxon>Sulfobacillus</taxon>
    </lineage>
</organism>
<evidence type="ECO:0000256" key="6">
    <source>
        <dbReference type="ARBA" id="ARBA00023136"/>
    </source>
</evidence>
<evidence type="ECO:0000256" key="3">
    <source>
        <dbReference type="ARBA" id="ARBA00022475"/>
    </source>
</evidence>
<dbReference type="PROSITE" id="PS50928">
    <property type="entry name" value="ABC_TM1"/>
    <property type="match status" value="1"/>
</dbReference>
<evidence type="ECO:0000256" key="4">
    <source>
        <dbReference type="ARBA" id="ARBA00022692"/>
    </source>
</evidence>
<dbReference type="EMBL" id="PXYT01000045">
    <property type="protein sequence ID" value="PSR25995.1"/>
    <property type="molecule type" value="Genomic_DNA"/>
</dbReference>
<dbReference type="PANTHER" id="PTHR43744">
    <property type="entry name" value="ABC TRANSPORTER PERMEASE PROTEIN MG189-RELATED-RELATED"/>
    <property type="match status" value="1"/>
</dbReference>
<evidence type="ECO:0000313" key="10">
    <source>
        <dbReference type="Proteomes" id="UP000242699"/>
    </source>
</evidence>
<evidence type="ECO:0000259" key="8">
    <source>
        <dbReference type="PROSITE" id="PS50928"/>
    </source>
</evidence>
<dbReference type="Gene3D" id="1.10.3720.10">
    <property type="entry name" value="MetI-like"/>
    <property type="match status" value="1"/>
</dbReference>
<keyword evidence="3" id="KW-1003">Cell membrane</keyword>
<keyword evidence="4 7" id="KW-0812">Transmembrane</keyword>